<evidence type="ECO:0000256" key="1">
    <source>
        <dbReference type="SAM" id="MobiDB-lite"/>
    </source>
</evidence>
<gene>
    <name evidence="3" type="ORF">M23134_06546</name>
</gene>
<dbReference type="NCBIfam" id="TIGR04183">
    <property type="entry name" value="Por_Secre_tail"/>
    <property type="match status" value="1"/>
</dbReference>
<feature type="domain" description="Secretion system C-terminal sorting" evidence="2">
    <location>
        <begin position="766"/>
        <end position="844"/>
    </location>
</feature>
<evidence type="ECO:0000313" key="4">
    <source>
        <dbReference type="Proteomes" id="UP000004095"/>
    </source>
</evidence>
<protein>
    <recommendedName>
        <fullName evidence="2">Secretion system C-terminal sorting domain-containing protein</fullName>
    </recommendedName>
</protein>
<dbReference type="OrthoDB" id="7061696at2"/>
<dbReference type="InterPro" id="IPR026444">
    <property type="entry name" value="Secre_tail"/>
</dbReference>
<dbReference type="AlphaFoldDB" id="A1ZQT1"/>
<comment type="caution">
    <text evidence="3">The sequence shown here is derived from an EMBL/GenBank/DDBJ whole genome shotgun (WGS) entry which is preliminary data.</text>
</comment>
<proteinExistence type="predicted"/>
<dbReference type="eggNOG" id="ENOG5032SD8">
    <property type="taxonomic scope" value="Bacteria"/>
</dbReference>
<evidence type="ECO:0000313" key="3">
    <source>
        <dbReference type="EMBL" id="EAY27236.1"/>
    </source>
</evidence>
<feature type="compositionally biased region" description="Low complexity" evidence="1">
    <location>
        <begin position="538"/>
        <end position="549"/>
    </location>
</feature>
<feature type="region of interest" description="Disordered" evidence="1">
    <location>
        <begin position="538"/>
        <end position="558"/>
    </location>
</feature>
<dbReference type="EMBL" id="AAWS01000025">
    <property type="protein sequence ID" value="EAY27236.1"/>
    <property type="molecule type" value="Genomic_DNA"/>
</dbReference>
<dbReference type="Proteomes" id="UP000004095">
    <property type="component" value="Unassembled WGS sequence"/>
</dbReference>
<evidence type="ECO:0000259" key="2">
    <source>
        <dbReference type="Pfam" id="PF18962"/>
    </source>
</evidence>
<dbReference type="Pfam" id="PF18962">
    <property type="entry name" value="Por_Secre_tail"/>
    <property type="match status" value="1"/>
</dbReference>
<reference evidence="3 4" key="1">
    <citation type="submission" date="2007-01" db="EMBL/GenBank/DDBJ databases">
        <authorList>
            <person name="Haygood M."/>
            <person name="Podell S."/>
            <person name="Anderson C."/>
            <person name="Hopkinson B."/>
            <person name="Roe K."/>
            <person name="Barbeau K."/>
            <person name="Gaasterland T."/>
            <person name="Ferriera S."/>
            <person name="Johnson J."/>
            <person name="Kravitz S."/>
            <person name="Beeson K."/>
            <person name="Sutton G."/>
            <person name="Rogers Y.-H."/>
            <person name="Friedman R."/>
            <person name="Frazier M."/>
            <person name="Venter J.C."/>
        </authorList>
    </citation>
    <scope>NUCLEOTIDE SEQUENCE [LARGE SCALE GENOMIC DNA]</scope>
    <source>
        <strain evidence="3 4">ATCC 23134</strain>
    </source>
</reference>
<organism evidence="3 4">
    <name type="scientific">Microscilla marina ATCC 23134</name>
    <dbReference type="NCBI Taxonomy" id="313606"/>
    <lineage>
        <taxon>Bacteria</taxon>
        <taxon>Pseudomonadati</taxon>
        <taxon>Bacteroidota</taxon>
        <taxon>Cytophagia</taxon>
        <taxon>Cytophagales</taxon>
        <taxon>Microscillaceae</taxon>
        <taxon>Microscilla</taxon>
    </lineage>
</organism>
<dbReference type="RefSeq" id="WP_002699911.1">
    <property type="nucleotide sequence ID" value="NZ_AAWS01000025.1"/>
</dbReference>
<name>A1ZQT1_MICM2</name>
<accession>A1ZQT1</accession>
<sequence length="846" mass="94441">MKKMLKVQLLFIVGIILSFGEVGWGQCPSTQDEMIKYMQEFANKYEVVDELSPDYCKVWTAYTPSNGVIRVGSPFLNAKDPKLDVINQQEDYKKANGWEVMAVNLGANGIVAHPYFVLYNKYRALLRLFIWFNNTNNHQQYVVTMSHTTGGSKPAVLGHANHLVKAPDKYLDAVNDQEINNESISYVTSKTNSNRHWVVAEYRMMYDPNISNNKYNGASLQFAVHGVTTSNVKAKISGENITEEYSITGNKSEIQKPKKVDSKDIIEFAASGKKFLKNVTDLDADKLAKEVNDFITDKDKLYPPLPTSGGLGPLLSYGTQLAINLLDNKERENKFAKLFGSVQKIAGGASKFLGAIGVVGQVIGFLAPKKEGAAAKPPFTPTITKVNETLTGTIETSLPLDNIIVRLPGTQQGSGGNETYFTCPLGIFNLKNTPKADMVAYSNYIGLKEFYDYYDDYGEYEPRHLSTKSYKITNDVLAEYNKKAGLDLVSAQIAFIAEFNHASMLSKHVERNNEYRFNPFLFRVQRGQYRIAYYNPDTNPNNDDNPNNDIAPPAGQPIDKQKRPFVQVQTPYVNVDCFKGMTFNVSHGGKVYIRVKAVLKRSDGGNDAPILFIKDYALDVNDITADFNLSKYRQWIHHVPPFANQSATINDRFKMYDSRLSWARLNKANVSITYDGRNPVNASKSYEVEAGVEVTLKPGFKVPLGAEFNAKITDFGYALPDCGDPGQITAFDNSLDCYNLNATARTTEAQVATPAKELGNQLFDAYPNPTNGQVTIDYQVGTNGGKVYMYLSDVNARMVKILVASQVNNQGQHQVTFDTSELKPGMYFYTLQVDNYSKVKRLLVVK</sequence>
<keyword evidence="4" id="KW-1185">Reference proteome</keyword>